<feature type="transmembrane region" description="Helical" evidence="8">
    <location>
        <begin position="163"/>
        <end position="181"/>
    </location>
</feature>
<feature type="compositionally biased region" description="Low complexity" evidence="7">
    <location>
        <begin position="396"/>
        <end position="412"/>
    </location>
</feature>
<evidence type="ECO:0000256" key="6">
    <source>
        <dbReference type="ARBA" id="ARBA00023136"/>
    </source>
</evidence>
<proteinExistence type="predicted"/>
<evidence type="ECO:0000256" key="2">
    <source>
        <dbReference type="ARBA" id="ARBA00022475"/>
    </source>
</evidence>
<protein>
    <submittedName>
        <fullName evidence="9">Undecaprenyl-diphosphatase BcrC</fullName>
        <ecNumber evidence="9">3.6.1.27</ecNumber>
    </submittedName>
</protein>
<keyword evidence="5 8" id="KW-1133">Transmembrane helix</keyword>
<sequence length="485" mass="50109">MFRWLTPTAPWATDVGTVPHVSAGSAATVEVDGIPTWSATWYRDLVDFAHGTPGWVHWLAEVGTEALPILLVVVLAVNWWRSRGLDAATTAQAFLAPFATATSYLISNGAKSIIRQDRPCQAIEVLPISPCPAMGDWSFPSNHTTFAAAAAVGLALAWRRTMVWALVAAVLTAFSRVFVGAHYPHDVAVGLLLGTAVAAVILLAGTRPTTRLVEWAEGVPALRWAVAEGPLIPSGRDTDSDELEPAAPARRAAVVTSPADSATVRLPVPARSPETAGPDGSGVAAGARPRPSAAGTEAATAVHPRSRPTAGGETQASVAQATAVHGAPPHRRGGGDQATIRAAAPRVRPAAGADQRPGTGSEQATVRAAARPEGGWRPTGDGTPVGIRPHEGRPGGTRPDAAGPAADGQAATERLPAPARPGPLTAATSNRPMPTGAPPRRPVARPPSTPTHPTRRGPDGRPTPRPETNQENEGGGHTAPPRRPH</sequence>
<evidence type="ECO:0000256" key="1">
    <source>
        <dbReference type="ARBA" id="ARBA00004651"/>
    </source>
</evidence>
<evidence type="ECO:0000256" key="8">
    <source>
        <dbReference type="SAM" id="Phobius"/>
    </source>
</evidence>
<dbReference type="GO" id="GO:0050380">
    <property type="term" value="F:undecaprenyl-diphosphatase activity"/>
    <property type="evidence" value="ECO:0007669"/>
    <property type="project" value="UniProtKB-EC"/>
</dbReference>
<dbReference type="InterPro" id="IPR036938">
    <property type="entry name" value="PAP2/HPO_sf"/>
</dbReference>
<dbReference type="EMBL" id="CP022521">
    <property type="protein sequence ID" value="ASO19573.1"/>
    <property type="molecule type" value="Genomic_DNA"/>
</dbReference>
<keyword evidence="10" id="KW-1185">Reference proteome</keyword>
<dbReference type="EC" id="3.6.1.27" evidence="9"/>
<evidence type="ECO:0000256" key="5">
    <source>
        <dbReference type="ARBA" id="ARBA00022989"/>
    </source>
</evidence>
<name>A0A221W1K0_9PSEU</name>
<dbReference type="Gene3D" id="1.20.144.10">
    <property type="entry name" value="Phosphatidic acid phosphatase type 2/haloperoxidase"/>
    <property type="match status" value="1"/>
</dbReference>
<keyword evidence="4 9" id="KW-0378">Hydrolase</keyword>
<feature type="compositionally biased region" description="Pro residues" evidence="7">
    <location>
        <begin position="435"/>
        <end position="450"/>
    </location>
</feature>
<dbReference type="AlphaFoldDB" id="A0A221W1K0"/>
<evidence type="ECO:0000313" key="10">
    <source>
        <dbReference type="Proteomes" id="UP000204221"/>
    </source>
</evidence>
<dbReference type="InterPro" id="IPR000326">
    <property type="entry name" value="PAP2/HPO"/>
</dbReference>
<evidence type="ECO:0000256" key="4">
    <source>
        <dbReference type="ARBA" id="ARBA00022801"/>
    </source>
</evidence>
<keyword evidence="6 8" id="KW-0472">Membrane</keyword>
<accession>A0A221W1K0</accession>
<gene>
    <name evidence="9" type="primary">bcrC</name>
    <name evidence="9" type="ORF">AHOG_09645</name>
</gene>
<evidence type="ECO:0000313" key="9">
    <source>
        <dbReference type="EMBL" id="ASO19573.1"/>
    </source>
</evidence>
<keyword evidence="2" id="KW-1003">Cell membrane</keyword>
<feature type="compositionally biased region" description="Low complexity" evidence="7">
    <location>
        <begin position="245"/>
        <end position="255"/>
    </location>
</feature>
<keyword evidence="3 8" id="KW-0812">Transmembrane</keyword>
<reference evidence="9 10" key="1">
    <citation type="submission" date="2017-07" db="EMBL/GenBank/DDBJ databases">
        <title>Complete genome sequence of Actinoalloteichus hoggarensis DSM 45943, type strain of Actinoalloteichus hoggarensis.</title>
        <authorList>
            <person name="Ruckert C."/>
            <person name="Nouioui I."/>
            <person name="Willmese J."/>
            <person name="van Wezel G."/>
            <person name="Klenk H.-P."/>
            <person name="Kalinowski J."/>
            <person name="Zotchev S.B."/>
        </authorList>
    </citation>
    <scope>NUCLEOTIDE SEQUENCE [LARGE SCALE GENOMIC DNA]</scope>
    <source>
        <strain evidence="9 10">DSM 45943</strain>
    </source>
</reference>
<feature type="compositionally biased region" description="Low complexity" evidence="7">
    <location>
        <begin position="284"/>
        <end position="295"/>
    </location>
</feature>
<dbReference type="RefSeq" id="WP_211290563.1">
    <property type="nucleotide sequence ID" value="NZ_CP022521.1"/>
</dbReference>
<organism evidence="9 10">
    <name type="scientific">Actinoalloteichus hoggarensis</name>
    <dbReference type="NCBI Taxonomy" id="1470176"/>
    <lineage>
        <taxon>Bacteria</taxon>
        <taxon>Bacillati</taxon>
        <taxon>Actinomycetota</taxon>
        <taxon>Actinomycetes</taxon>
        <taxon>Pseudonocardiales</taxon>
        <taxon>Pseudonocardiaceae</taxon>
        <taxon>Actinoalloteichus</taxon>
    </lineage>
</organism>
<dbReference type="PANTHER" id="PTHR14969">
    <property type="entry name" value="SPHINGOSINE-1-PHOSPHATE PHOSPHOHYDROLASE"/>
    <property type="match status" value="1"/>
</dbReference>
<feature type="transmembrane region" description="Helical" evidence="8">
    <location>
        <begin position="187"/>
        <end position="205"/>
    </location>
</feature>
<dbReference type="KEGG" id="ahg:AHOG_09645"/>
<dbReference type="SMART" id="SM00014">
    <property type="entry name" value="acidPPc"/>
    <property type="match status" value="1"/>
</dbReference>
<feature type="compositionally biased region" description="Low complexity" evidence="7">
    <location>
        <begin position="341"/>
        <end position="353"/>
    </location>
</feature>
<evidence type="ECO:0000256" key="3">
    <source>
        <dbReference type="ARBA" id="ARBA00022692"/>
    </source>
</evidence>
<dbReference type="GO" id="GO:0005886">
    <property type="term" value="C:plasma membrane"/>
    <property type="evidence" value="ECO:0007669"/>
    <property type="project" value="UniProtKB-SubCell"/>
</dbReference>
<dbReference type="SUPFAM" id="SSF48317">
    <property type="entry name" value="Acid phosphatase/Vanadium-dependent haloperoxidase"/>
    <property type="match status" value="1"/>
</dbReference>
<dbReference type="Proteomes" id="UP000204221">
    <property type="component" value="Chromosome"/>
</dbReference>
<evidence type="ECO:0000256" key="7">
    <source>
        <dbReference type="SAM" id="MobiDB-lite"/>
    </source>
</evidence>
<feature type="region of interest" description="Disordered" evidence="7">
    <location>
        <begin position="230"/>
        <end position="485"/>
    </location>
</feature>
<dbReference type="PANTHER" id="PTHR14969:SF62">
    <property type="entry name" value="DECAPRENYLPHOSPHORYL-5-PHOSPHORIBOSE PHOSPHATASE RV3807C-RELATED"/>
    <property type="match status" value="1"/>
</dbReference>
<comment type="subcellular location">
    <subcellularLocation>
        <location evidence="1">Cell membrane</location>
        <topology evidence="1">Multi-pass membrane protein</topology>
    </subcellularLocation>
</comment>
<dbReference type="Pfam" id="PF01569">
    <property type="entry name" value="PAP2"/>
    <property type="match status" value="1"/>
</dbReference>
<dbReference type="CDD" id="cd01610">
    <property type="entry name" value="PAP2_like"/>
    <property type="match status" value="1"/>
</dbReference>